<keyword evidence="4" id="KW-1185">Reference proteome</keyword>
<evidence type="ECO:0000259" key="2">
    <source>
        <dbReference type="Pfam" id="PF25560"/>
    </source>
</evidence>
<dbReference type="Proteomes" id="UP000800039">
    <property type="component" value="Unassembled WGS sequence"/>
</dbReference>
<feature type="domain" description="DUF7932" evidence="2">
    <location>
        <begin position="371"/>
        <end position="506"/>
    </location>
</feature>
<accession>A0A9P4GP61</accession>
<dbReference type="Pfam" id="PF25560">
    <property type="entry name" value="DUF7932"/>
    <property type="match status" value="1"/>
</dbReference>
<comment type="caution">
    <text evidence="3">The sequence shown here is derived from an EMBL/GenBank/DDBJ whole genome shotgun (WGS) entry which is preliminary data.</text>
</comment>
<name>A0A9P4GP61_9PLEO</name>
<feature type="compositionally biased region" description="Gly residues" evidence="1">
    <location>
        <begin position="139"/>
        <end position="160"/>
    </location>
</feature>
<feature type="compositionally biased region" description="Gly residues" evidence="1">
    <location>
        <begin position="111"/>
        <end position="126"/>
    </location>
</feature>
<evidence type="ECO:0000256" key="1">
    <source>
        <dbReference type="SAM" id="MobiDB-lite"/>
    </source>
</evidence>
<proteinExistence type="predicted"/>
<dbReference type="EMBL" id="ML976615">
    <property type="protein sequence ID" value="KAF1848784.1"/>
    <property type="molecule type" value="Genomic_DNA"/>
</dbReference>
<protein>
    <recommendedName>
        <fullName evidence="2">DUF7932 domain-containing protein</fullName>
    </recommendedName>
</protein>
<organism evidence="3 4">
    <name type="scientific">Cucurbitaria berberidis CBS 394.84</name>
    <dbReference type="NCBI Taxonomy" id="1168544"/>
    <lineage>
        <taxon>Eukaryota</taxon>
        <taxon>Fungi</taxon>
        <taxon>Dikarya</taxon>
        <taxon>Ascomycota</taxon>
        <taxon>Pezizomycotina</taxon>
        <taxon>Dothideomycetes</taxon>
        <taxon>Pleosporomycetidae</taxon>
        <taxon>Pleosporales</taxon>
        <taxon>Pleosporineae</taxon>
        <taxon>Cucurbitariaceae</taxon>
        <taxon>Cucurbitaria</taxon>
    </lineage>
</organism>
<gene>
    <name evidence="3" type="ORF">K460DRAFT_428134</name>
</gene>
<sequence>MNTVISVDGEDGMVLAKRTGIRPGQESLALVLRGGWQGTRNGQAGEDTPRAIRGGPGGTLAVQLFESNVSQGAIRVERVNYSSADQHPQSTEVPVGRNILFTATGGNGECGGNGGHGQNGYNGTDGVGASKASDATDGTDGGMGGDAGQGSNGADGGPGGALHIIVRESNLHLLMAISCDVKGGQGGGPGCHGKAGVGGKGGIGGQGWQWEDIVGYKPFCTDSCIKRDDYVPKSTIGHVSSALTRAGSRANASSSAFRAQLGALTVRGDTLPQMMQQVAIRHNALRQSQRIEGGEACHCGGGSADRCAGCDVKPITKRFTRDPGLDGKDGKNGTEITTLLSAGQPGESGTVNIAVHGDSGSIQEYDSVWSLELVDFEVEDENGDGVFEPGEHVFIRRIRVRNSGGMPSPTCQIPVTLASNSDWFEKVPSGEGGVAFLPTSIPVGGTASTSGAIKVRIKERTLKGGRSLTPGCKFSAKDTLRIRADIPWLDRKMPCFEFSKEIDISYPCAFGDFQHLRTVAQGAVSVVHCEIQNSGHRPLGELDHLGQQRVVEIRTTIPLSFGRLIHDSEHQEVIRRLPSIRPRDAVSMEQQFYVLSTAQCHRKFWVTFEIYIESPLQDPTSDMLETVLVESQTIQIQVSNAYNPTPNAKMLLIMNPNTTKKQSRAIQLFVTGQLMMEVDICNVHENGGLLSLPKDDSEELCPITTAYHGKTVIVLDNEFSYFDAGIRTTSHLWDPQWLSDVATNGNSSLFIGSKDDGALRRIIRSSVFPVTVELDDVVKEVPRARTFASSHEFVDFIKQETQFGNAKVHISAISMKRSKWYRMGLDSARKQAKSLAAHLCGILPAQRFLVSFVLHQHDADEENLRGQPTKANGPPEDGHLVILTGVDHHRTILSTDMSISTGVSNHANNTIDQLSPFFKYSIIAALPLVSRLNWLWATDESNSVITKAMTLSVQRDIYNQIKTFATSEHKPLISITEEKELDPFLKIHLPCLVTLFGAERARQSIPPPKAILTVLHWTLACAASAKPHKRLEGLIQWKIEHCPSTVGITFPRSDYIDVDMQSDYPESLLDDIATVTETPKSFFQTGELSAGKIVPRTRFCMPSEWNDMVRDIAEWRGMLKKDMDIAREKRDRMLVDVKPPEIAELSVT</sequence>
<reference evidence="3" key="1">
    <citation type="submission" date="2020-01" db="EMBL/GenBank/DDBJ databases">
        <authorList>
            <consortium name="DOE Joint Genome Institute"/>
            <person name="Haridas S."/>
            <person name="Albert R."/>
            <person name="Binder M."/>
            <person name="Bloem J."/>
            <person name="Labutti K."/>
            <person name="Salamov A."/>
            <person name="Andreopoulos B."/>
            <person name="Baker S.E."/>
            <person name="Barry K."/>
            <person name="Bills G."/>
            <person name="Bluhm B.H."/>
            <person name="Cannon C."/>
            <person name="Castanera R."/>
            <person name="Culley D.E."/>
            <person name="Daum C."/>
            <person name="Ezra D."/>
            <person name="Gonzalez J.B."/>
            <person name="Henrissat B."/>
            <person name="Kuo A."/>
            <person name="Liang C."/>
            <person name="Lipzen A."/>
            <person name="Lutzoni F."/>
            <person name="Magnuson J."/>
            <person name="Mondo S."/>
            <person name="Nolan M."/>
            <person name="Ohm R."/>
            <person name="Pangilinan J."/>
            <person name="Park H.-J."/>
            <person name="Ramirez L."/>
            <person name="Alfaro M."/>
            <person name="Sun H."/>
            <person name="Tritt A."/>
            <person name="Yoshinaga Y."/>
            <person name="Zwiers L.-H."/>
            <person name="Turgeon B.G."/>
            <person name="Goodwin S.B."/>
            <person name="Spatafora J.W."/>
            <person name="Crous P.W."/>
            <person name="Grigoriev I.V."/>
        </authorList>
    </citation>
    <scope>NUCLEOTIDE SEQUENCE</scope>
    <source>
        <strain evidence="3">CBS 394.84</strain>
    </source>
</reference>
<dbReference type="RefSeq" id="XP_040791347.1">
    <property type="nucleotide sequence ID" value="XM_040938284.1"/>
</dbReference>
<dbReference type="GeneID" id="63855538"/>
<evidence type="ECO:0000313" key="3">
    <source>
        <dbReference type="EMBL" id="KAF1848784.1"/>
    </source>
</evidence>
<dbReference type="AlphaFoldDB" id="A0A9P4GP61"/>
<dbReference type="OrthoDB" id="3786349at2759"/>
<dbReference type="InterPro" id="IPR057692">
    <property type="entry name" value="DUF7932"/>
</dbReference>
<evidence type="ECO:0000313" key="4">
    <source>
        <dbReference type="Proteomes" id="UP000800039"/>
    </source>
</evidence>
<feature type="region of interest" description="Disordered" evidence="1">
    <location>
        <begin position="111"/>
        <end position="160"/>
    </location>
</feature>